<protein>
    <submittedName>
        <fullName evidence="1">Unnamed product</fullName>
    </submittedName>
</protein>
<dbReference type="RefSeq" id="XP_022841190.1">
    <property type="nucleotide sequence ID" value="XM_022982436.1"/>
</dbReference>
<accession>A0A096PAT6</accession>
<dbReference type="GeneID" id="34946444"/>
<evidence type="ECO:0000313" key="1">
    <source>
        <dbReference type="EMBL" id="CEG01819.1"/>
    </source>
</evidence>
<dbReference type="AlphaFoldDB" id="A0A096PAT6"/>
<dbReference type="KEGG" id="ota:OT_ostta15g02140"/>
<evidence type="ECO:0000313" key="2">
    <source>
        <dbReference type="Proteomes" id="UP000009170"/>
    </source>
</evidence>
<dbReference type="OrthoDB" id="2332379at2759"/>
<dbReference type="EMBL" id="CAID01000015">
    <property type="protein sequence ID" value="CEG01819.1"/>
    <property type="molecule type" value="Genomic_DNA"/>
</dbReference>
<dbReference type="Proteomes" id="UP000009170">
    <property type="component" value="Unassembled WGS sequence"/>
</dbReference>
<name>A0A096PAT6_OSTTA</name>
<keyword evidence="2" id="KW-1185">Reference proteome</keyword>
<proteinExistence type="predicted"/>
<sequence>MAVKKGPNARGGLVWKTHAFYKMSQTRQRNAAKNTKLIREVDETLKRAAALDPARAAAASTATVTKL</sequence>
<organism evidence="1 2">
    <name type="scientific">Ostreococcus tauri</name>
    <name type="common">Marine green alga</name>
    <dbReference type="NCBI Taxonomy" id="70448"/>
    <lineage>
        <taxon>Eukaryota</taxon>
        <taxon>Viridiplantae</taxon>
        <taxon>Chlorophyta</taxon>
        <taxon>Mamiellophyceae</taxon>
        <taxon>Mamiellales</taxon>
        <taxon>Bathycoccaceae</taxon>
        <taxon>Ostreococcus</taxon>
    </lineage>
</organism>
<reference evidence="2" key="1">
    <citation type="journal article" date="2006" name="Proc. Natl. Acad. Sci. U.S.A.">
        <title>Genome analysis of the smallest free-living eukaryote Ostreococcus tauri unveils many unique features.</title>
        <authorList>
            <person name="Derelle E."/>
            <person name="Ferraz C."/>
            <person name="Rombauts S."/>
            <person name="Rouze P."/>
            <person name="Worden A.Z."/>
            <person name="Robbens S."/>
            <person name="Partensky F."/>
            <person name="Degroeve S."/>
            <person name="Echeynie S."/>
            <person name="Cooke R."/>
            <person name="Saeys Y."/>
            <person name="Wuyts J."/>
            <person name="Jabbari K."/>
            <person name="Bowler C."/>
            <person name="Panaud O."/>
            <person name="Piegu B."/>
            <person name="Ball S.G."/>
            <person name="Ral J.-P."/>
            <person name="Bouget F.-Y."/>
            <person name="Piganeau G."/>
            <person name="De Baets B."/>
            <person name="Picard A."/>
            <person name="Delseny M."/>
            <person name="Demaille J."/>
            <person name="Van de Peer Y."/>
            <person name="Moreau H."/>
        </authorList>
    </citation>
    <scope>NUCLEOTIDE SEQUENCE [LARGE SCALE GENOMIC DNA]</scope>
    <source>
        <strain evidence="2">OTTH 0595 / CCAP 157/2 / RCC745</strain>
    </source>
</reference>
<dbReference type="InParanoid" id="A0A096PAT6"/>
<comment type="caution">
    <text evidence="1">The sequence shown here is derived from an EMBL/GenBank/DDBJ whole genome shotgun (WGS) entry which is preliminary data.</text>
</comment>
<reference evidence="1 2" key="2">
    <citation type="journal article" date="2014" name="BMC Genomics">
        <title>An improved genome of the model marine alga Ostreococcus tauri unfolds by assessing Illumina de novo assemblies.</title>
        <authorList>
            <person name="Blanc-Mathieu R."/>
            <person name="Verhelst B."/>
            <person name="Derelle E."/>
            <person name="Rombauts S."/>
            <person name="Bouget F.Y."/>
            <person name="Carre I."/>
            <person name="Chateau A."/>
            <person name="Eyre-Walker A."/>
            <person name="Grimsley N."/>
            <person name="Moreau H."/>
            <person name="Piegu B."/>
            <person name="Rivals E."/>
            <person name="Schackwitz W."/>
            <person name="Van de Peer Y."/>
            <person name="Piganeau G."/>
        </authorList>
    </citation>
    <scope>NUCLEOTIDE SEQUENCE [LARGE SCALE GENOMIC DNA]</scope>
    <source>
        <strain evidence="2">OTTH 0595 / CCAP 157/2 / RCC745</strain>
    </source>
</reference>
<gene>
    <name evidence="1" type="ORF">OT_ostta15g02140</name>
</gene>